<dbReference type="GO" id="GO:0003677">
    <property type="term" value="F:DNA binding"/>
    <property type="evidence" value="ECO:0007669"/>
    <property type="project" value="InterPro"/>
</dbReference>
<reference evidence="1 2" key="1">
    <citation type="submission" date="2019-09" db="EMBL/GenBank/DDBJ databases">
        <title>Taxonomic organization of the family Brucellaceae based on a phylogenomic approach.</title>
        <authorList>
            <person name="Leclercq S."/>
            <person name="Cloeckaert A."/>
            <person name="Zygmunt M.S."/>
        </authorList>
    </citation>
    <scope>NUCLEOTIDE SEQUENCE [LARGE SCALE GENOMIC DNA]</scope>
    <source>
        <strain evidence="1 2">LMG 3313</strain>
    </source>
</reference>
<evidence type="ECO:0000313" key="1">
    <source>
        <dbReference type="EMBL" id="KAB2772425.1"/>
    </source>
</evidence>
<evidence type="ECO:0000313" key="2">
    <source>
        <dbReference type="Proteomes" id="UP000481876"/>
    </source>
</evidence>
<dbReference type="Proteomes" id="UP000481876">
    <property type="component" value="Unassembled WGS sequence"/>
</dbReference>
<dbReference type="RefSeq" id="WP_151663280.1">
    <property type="nucleotide sequence ID" value="NZ_CP103346.1"/>
</dbReference>
<dbReference type="EMBL" id="WBWS01000005">
    <property type="protein sequence ID" value="KAB2772425.1"/>
    <property type="molecule type" value="Genomic_DNA"/>
</dbReference>
<dbReference type="AlphaFoldDB" id="A0A6L3Z8G4"/>
<proteinExistence type="predicted"/>
<accession>A0A6L3Z8G4</accession>
<protein>
    <submittedName>
        <fullName evidence="1">Helix-turn-helix domain-containing protein</fullName>
    </submittedName>
</protein>
<gene>
    <name evidence="1" type="ORF">F9L04_06800</name>
</gene>
<organism evidence="1 2">
    <name type="scientific">Brucella anthropi</name>
    <name type="common">Ochrobactrum anthropi</name>
    <dbReference type="NCBI Taxonomy" id="529"/>
    <lineage>
        <taxon>Bacteria</taxon>
        <taxon>Pseudomonadati</taxon>
        <taxon>Pseudomonadota</taxon>
        <taxon>Alphaproteobacteria</taxon>
        <taxon>Hyphomicrobiales</taxon>
        <taxon>Brucellaceae</taxon>
        <taxon>Brucella/Ochrobactrum group</taxon>
        <taxon>Brucella</taxon>
    </lineage>
</organism>
<comment type="caution">
    <text evidence="1">The sequence shown here is derived from an EMBL/GenBank/DDBJ whole genome shotgun (WGS) entry which is preliminary data.</text>
</comment>
<dbReference type="InterPro" id="IPR010093">
    <property type="entry name" value="SinI_DNA-bd"/>
</dbReference>
<dbReference type="NCBIfam" id="TIGR01764">
    <property type="entry name" value="excise"/>
    <property type="match status" value="1"/>
</dbReference>
<sequence>MRRLGSELTTVATDNIPFTPETLAARWQCSAQHIRDLINRKKLRCFRVGRLYRIPYDAVIDIENGEAAEVAKPTNPPDVRVVSVPQTL</sequence>
<name>A0A6L3Z8G4_BRUAN</name>